<dbReference type="PANTHER" id="PTHR33204:SF29">
    <property type="entry name" value="TRANSCRIPTIONAL REGULATOR"/>
    <property type="match status" value="1"/>
</dbReference>
<dbReference type="InterPro" id="IPR002577">
    <property type="entry name" value="HTH_HxlR"/>
</dbReference>
<organism evidence="5 6">
    <name type="scientific">Polaribacter aquimarinus</name>
    <dbReference type="NCBI Taxonomy" id="2100726"/>
    <lineage>
        <taxon>Bacteria</taxon>
        <taxon>Pseudomonadati</taxon>
        <taxon>Bacteroidota</taxon>
        <taxon>Flavobacteriia</taxon>
        <taxon>Flavobacteriales</taxon>
        <taxon>Flavobacteriaceae</taxon>
    </lineage>
</organism>
<gene>
    <name evidence="5" type="ORF">DIS07_07840</name>
</gene>
<accession>A0A2U2J9Y2</accession>
<keyword evidence="3" id="KW-0804">Transcription</keyword>
<reference evidence="5 6" key="1">
    <citation type="submission" date="2018-05" db="EMBL/GenBank/DDBJ databases">
        <title>Polaribacter aquimarinus sp. nov., isolated from sediment in a sediment of sea.</title>
        <authorList>
            <person name="Lu D."/>
        </authorList>
    </citation>
    <scope>NUCLEOTIDE SEQUENCE [LARGE SCALE GENOMIC DNA]</scope>
    <source>
        <strain evidence="5 6">ZY113</strain>
    </source>
</reference>
<evidence type="ECO:0000256" key="3">
    <source>
        <dbReference type="ARBA" id="ARBA00023163"/>
    </source>
</evidence>
<dbReference type="EMBL" id="QFFG01000003">
    <property type="protein sequence ID" value="PWG05147.1"/>
    <property type="molecule type" value="Genomic_DNA"/>
</dbReference>
<sequence length="109" mass="12670">MTDFKEISDCPITTTLSFIGGRWKTIILYIIADRTFRFGEISARIPAISRKVLTEQLKELVKDGILNRQKFNETPPRVEYSVTEFGKSLKDVLSEMEKWGFELEKHTLK</sequence>
<dbReference type="AlphaFoldDB" id="A0A2U2J9Y2"/>
<dbReference type="PROSITE" id="PS51118">
    <property type="entry name" value="HTH_HXLR"/>
    <property type="match status" value="1"/>
</dbReference>
<evidence type="ECO:0000259" key="4">
    <source>
        <dbReference type="PROSITE" id="PS51118"/>
    </source>
</evidence>
<keyword evidence="2" id="KW-0238">DNA-binding</keyword>
<comment type="caution">
    <text evidence="5">The sequence shown here is derived from an EMBL/GenBank/DDBJ whole genome shotgun (WGS) entry which is preliminary data.</text>
</comment>
<dbReference type="GO" id="GO:0003677">
    <property type="term" value="F:DNA binding"/>
    <property type="evidence" value="ECO:0007669"/>
    <property type="project" value="UniProtKB-KW"/>
</dbReference>
<evidence type="ECO:0000256" key="1">
    <source>
        <dbReference type="ARBA" id="ARBA00023015"/>
    </source>
</evidence>
<dbReference type="OrthoDB" id="9797599at2"/>
<evidence type="ECO:0000256" key="2">
    <source>
        <dbReference type="ARBA" id="ARBA00023125"/>
    </source>
</evidence>
<keyword evidence="6" id="KW-1185">Reference proteome</keyword>
<feature type="domain" description="HTH hxlR-type" evidence="4">
    <location>
        <begin position="10"/>
        <end position="108"/>
    </location>
</feature>
<dbReference type="Gene3D" id="1.10.10.10">
    <property type="entry name" value="Winged helix-like DNA-binding domain superfamily/Winged helix DNA-binding domain"/>
    <property type="match status" value="1"/>
</dbReference>
<proteinExistence type="predicted"/>
<dbReference type="RefSeq" id="WP_109404692.1">
    <property type="nucleotide sequence ID" value="NZ_QFFG01000003.1"/>
</dbReference>
<dbReference type="InterPro" id="IPR036388">
    <property type="entry name" value="WH-like_DNA-bd_sf"/>
</dbReference>
<name>A0A2U2J9Y2_9FLAO</name>
<evidence type="ECO:0000313" key="6">
    <source>
        <dbReference type="Proteomes" id="UP000245670"/>
    </source>
</evidence>
<dbReference type="Pfam" id="PF01638">
    <property type="entry name" value="HxlR"/>
    <property type="match status" value="1"/>
</dbReference>
<dbReference type="PANTHER" id="PTHR33204">
    <property type="entry name" value="TRANSCRIPTIONAL REGULATOR, MARR FAMILY"/>
    <property type="match status" value="1"/>
</dbReference>
<keyword evidence="1" id="KW-0805">Transcription regulation</keyword>
<dbReference type="Proteomes" id="UP000245670">
    <property type="component" value="Unassembled WGS sequence"/>
</dbReference>
<dbReference type="InterPro" id="IPR036390">
    <property type="entry name" value="WH_DNA-bd_sf"/>
</dbReference>
<protein>
    <submittedName>
        <fullName evidence="5">Transcriptional regulator</fullName>
    </submittedName>
</protein>
<dbReference type="SUPFAM" id="SSF46785">
    <property type="entry name" value="Winged helix' DNA-binding domain"/>
    <property type="match status" value="1"/>
</dbReference>
<evidence type="ECO:0000313" key="5">
    <source>
        <dbReference type="EMBL" id="PWG05147.1"/>
    </source>
</evidence>